<organism evidence="1 2">
    <name type="scientific">candidate division WWE3 bacterium CG_4_9_14_3_um_filter_34_6</name>
    <dbReference type="NCBI Taxonomy" id="1975079"/>
    <lineage>
        <taxon>Bacteria</taxon>
        <taxon>Katanobacteria</taxon>
    </lineage>
</organism>
<accession>A0A2M7X482</accession>
<sequence>MIIQRNHVLTKKSNDVIIYSRDGFPKGVEIIGLFPQELSITKRIGKNKIQEYINLPIEVTSYLRDKERK</sequence>
<dbReference type="EMBL" id="PFWY01000057">
    <property type="protein sequence ID" value="PJA40975.1"/>
    <property type="molecule type" value="Genomic_DNA"/>
</dbReference>
<dbReference type="Proteomes" id="UP000230683">
    <property type="component" value="Unassembled WGS sequence"/>
</dbReference>
<comment type="caution">
    <text evidence="1">The sequence shown here is derived from an EMBL/GenBank/DDBJ whole genome shotgun (WGS) entry which is preliminary data.</text>
</comment>
<proteinExistence type="predicted"/>
<evidence type="ECO:0000313" key="2">
    <source>
        <dbReference type="Proteomes" id="UP000230683"/>
    </source>
</evidence>
<reference evidence="2" key="1">
    <citation type="submission" date="2017-09" db="EMBL/GenBank/DDBJ databases">
        <title>Depth-based differentiation of microbial function through sediment-hosted aquifers and enrichment of novel symbionts in the deep terrestrial subsurface.</title>
        <authorList>
            <person name="Probst A.J."/>
            <person name="Ladd B."/>
            <person name="Jarett J.K."/>
            <person name="Geller-Mcgrath D.E."/>
            <person name="Sieber C.M.K."/>
            <person name="Emerson J.B."/>
            <person name="Anantharaman K."/>
            <person name="Thomas B.C."/>
            <person name="Malmstrom R."/>
            <person name="Stieglmeier M."/>
            <person name="Klingl A."/>
            <person name="Woyke T."/>
            <person name="Ryan C.M."/>
            <person name="Banfield J.F."/>
        </authorList>
    </citation>
    <scope>NUCLEOTIDE SEQUENCE [LARGE SCALE GENOMIC DNA]</scope>
</reference>
<protein>
    <submittedName>
        <fullName evidence="1">Uncharacterized protein</fullName>
    </submittedName>
</protein>
<evidence type="ECO:0000313" key="1">
    <source>
        <dbReference type="EMBL" id="PJA40975.1"/>
    </source>
</evidence>
<name>A0A2M7X482_UNCKA</name>
<dbReference type="AlphaFoldDB" id="A0A2M7X482"/>
<gene>
    <name evidence="1" type="ORF">CO178_01240</name>
</gene>